<gene>
    <name evidence="2" type="ORF">ACCAA_270025</name>
</gene>
<evidence type="ECO:0000313" key="3">
    <source>
        <dbReference type="Proteomes" id="UP000199169"/>
    </source>
</evidence>
<accession>A0A1A8XKS2</accession>
<dbReference type="Proteomes" id="UP000199169">
    <property type="component" value="Unassembled WGS sequence"/>
</dbReference>
<protein>
    <submittedName>
        <fullName evidence="2">Putative signal transduction protein</fullName>
    </submittedName>
</protein>
<dbReference type="PROSITE" id="PS51833">
    <property type="entry name" value="HDOD"/>
    <property type="match status" value="1"/>
</dbReference>
<dbReference type="InterPro" id="IPR013976">
    <property type="entry name" value="HDOD"/>
</dbReference>
<reference evidence="2 3" key="1">
    <citation type="submission" date="2016-06" db="EMBL/GenBank/DDBJ databases">
        <authorList>
            <person name="Kjaerup R.B."/>
            <person name="Dalgaard T.S."/>
            <person name="Juul-Madsen H.R."/>
        </authorList>
    </citation>
    <scope>NUCLEOTIDE SEQUENCE [LARGE SCALE GENOMIC DNA]</scope>
    <source>
        <strain evidence="2">3</strain>
    </source>
</reference>
<dbReference type="PANTHER" id="PTHR33525">
    <property type="match status" value="1"/>
</dbReference>
<dbReference type="EMBL" id="FLQX01000102">
    <property type="protein sequence ID" value="SBT05745.1"/>
    <property type="molecule type" value="Genomic_DNA"/>
</dbReference>
<dbReference type="PANTHER" id="PTHR33525:SF4">
    <property type="entry name" value="CYCLIC DI-GMP PHOSPHODIESTERASE CDGJ"/>
    <property type="match status" value="1"/>
</dbReference>
<dbReference type="Gene3D" id="1.10.3210.10">
    <property type="entry name" value="Hypothetical protein af1432"/>
    <property type="match status" value="1"/>
</dbReference>
<sequence>MIEVFMSRQPLVNRQNKIIATRLTLHLGNGGSMADAVNALNSLASVWPQGEKPIFVGCGGKHCDTGLLDWATPDNATIELPAATLIGPDGPNLIAALQTWQPTVCVHFDPQAAQALSAGVPLRFIGFDAQQFGLPQLKLLAARTRALGIGIAFNVRTTEAFRACLDAGMTAAAGWFFTSPANAPAKALNAGQANIMRVLNLVRKNADIREIEAALKLDVAISYKLLRYINSAGFGLSCEIQSFRHAVSMLGFEKLNRWLSLLLATASKDPMAPALMHTALLRARLMELLADGLVDKSEYDDLFITGAFSLLDALLGIGMEQALEAMRLPEPIGDALLGRGGRYQAFLDLALASEADDGQAVAEQAGMLGLTADQFNRAQLQALSFADTMEL</sequence>
<keyword evidence="3" id="KW-1185">Reference proteome</keyword>
<dbReference type="STRING" id="1860102.ACCAA_270025"/>
<dbReference type="SUPFAM" id="SSF109604">
    <property type="entry name" value="HD-domain/PDEase-like"/>
    <property type="match status" value="1"/>
</dbReference>
<name>A0A1A8XKS2_9PROT</name>
<dbReference type="InterPro" id="IPR052340">
    <property type="entry name" value="RNase_Y/CdgJ"/>
</dbReference>
<proteinExistence type="predicted"/>
<organism evidence="2 3">
    <name type="scientific">Candidatus Accumulibacter aalborgensis</name>
    <dbReference type="NCBI Taxonomy" id="1860102"/>
    <lineage>
        <taxon>Bacteria</taxon>
        <taxon>Pseudomonadati</taxon>
        <taxon>Pseudomonadota</taxon>
        <taxon>Betaproteobacteria</taxon>
        <taxon>Candidatus Accumulibacter</taxon>
    </lineage>
</organism>
<evidence type="ECO:0000313" key="2">
    <source>
        <dbReference type="EMBL" id="SBT05745.1"/>
    </source>
</evidence>
<dbReference type="AlphaFoldDB" id="A0A1A8XKS2"/>
<dbReference type="Pfam" id="PF08668">
    <property type="entry name" value="HDOD"/>
    <property type="match status" value="1"/>
</dbReference>
<feature type="domain" description="HDOD" evidence="1">
    <location>
        <begin position="188"/>
        <end position="374"/>
    </location>
</feature>
<evidence type="ECO:0000259" key="1">
    <source>
        <dbReference type="PROSITE" id="PS51833"/>
    </source>
</evidence>